<evidence type="ECO:0000256" key="4">
    <source>
        <dbReference type="ARBA" id="ARBA00023004"/>
    </source>
</evidence>
<name>A0A3P5X583_9MICC</name>
<feature type="binding site" evidence="5">
    <location>
        <position position="22"/>
    </location>
    <ligand>
        <name>Fe cation</name>
        <dbReference type="ChEBI" id="CHEBI:24875"/>
        <label>1</label>
    </ligand>
</feature>
<accession>A0A3P5X583</accession>
<sequence>MTSTEIEPTTFNELLSTQVGNEFTASQQYIAVATWFDNQDLPQLARYFYKQSVEERNHAMMMVQYMLDRDLPVVIPGIPAVRNEFGGVTEPLALALEQEQEVTRNIEALFRAARREDDALGEQFMLWFLKEQVEEVASMTTLLNIASRADNLFDIENFIARETGGASGTDTSAPETAGGAL</sequence>
<dbReference type="PANTHER" id="PTHR11431:SF127">
    <property type="entry name" value="BACTERIAL NON-HEME FERRITIN"/>
    <property type="match status" value="1"/>
</dbReference>
<dbReference type="InterPro" id="IPR012347">
    <property type="entry name" value="Ferritin-like"/>
</dbReference>
<evidence type="ECO:0000259" key="7">
    <source>
        <dbReference type="PROSITE" id="PS50905"/>
    </source>
</evidence>
<dbReference type="CDD" id="cd01055">
    <property type="entry name" value="Nonheme_Ferritin"/>
    <property type="match status" value="1"/>
</dbReference>
<feature type="binding site" evidence="5">
    <location>
        <position position="58"/>
    </location>
    <ligand>
        <name>Fe cation</name>
        <dbReference type="ChEBI" id="CHEBI:24875"/>
        <label>1</label>
    </ligand>
</feature>
<dbReference type="InterPro" id="IPR041719">
    <property type="entry name" value="Ferritin_prok"/>
</dbReference>
<evidence type="ECO:0000256" key="2">
    <source>
        <dbReference type="ARBA" id="ARBA00022723"/>
    </source>
</evidence>
<dbReference type="EMBL" id="UXAU01000015">
    <property type="protein sequence ID" value="VDC22434.1"/>
    <property type="molecule type" value="Genomic_DNA"/>
</dbReference>
<dbReference type="GO" id="GO:0008199">
    <property type="term" value="F:ferric iron binding"/>
    <property type="evidence" value="ECO:0007669"/>
    <property type="project" value="InterPro"/>
</dbReference>
<feature type="binding site" evidence="5">
    <location>
        <position position="99"/>
    </location>
    <ligand>
        <name>Fe cation</name>
        <dbReference type="ChEBI" id="CHEBI:24875"/>
        <label>1</label>
    </ligand>
</feature>
<keyword evidence="3 8" id="KW-0560">Oxidoreductase</keyword>
<dbReference type="PROSITE" id="PS50905">
    <property type="entry name" value="FERRITIN_LIKE"/>
    <property type="match status" value="1"/>
</dbReference>
<dbReference type="GO" id="GO:0008198">
    <property type="term" value="F:ferrous iron binding"/>
    <property type="evidence" value="ECO:0007669"/>
    <property type="project" value="TreeGrafter"/>
</dbReference>
<keyword evidence="9" id="KW-1185">Reference proteome</keyword>
<dbReference type="GO" id="GO:0005829">
    <property type="term" value="C:cytosol"/>
    <property type="evidence" value="ECO:0007669"/>
    <property type="project" value="TreeGrafter"/>
</dbReference>
<dbReference type="InterPro" id="IPR009078">
    <property type="entry name" value="Ferritin-like_SF"/>
</dbReference>
<feature type="domain" description="Ferritin-like diiron" evidence="7">
    <location>
        <begin position="5"/>
        <end position="150"/>
    </location>
</feature>
<protein>
    <recommendedName>
        <fullName evidence="6">Ferritin</fullName>
    </recommendedName>
</protein>
<evidence type="ECO:0000256" key="1">
    <source>
        <dbReference type="ARBA" id="ARBA00022434"/>
    </source>
</evidence>
<evidence type="ECO:0000313" key="9">
    <source>
        <dbReference type="Proteomes" id="UP000280861"/>
    </source>
</evidence>
<evidence type="ECO:0000256" key="6">
    <source>
        <dbReference type="RuleBase" id="RU361145"/>
    </source>
</evidence>
<feature type="binding site" evidence="5">
    <location>
        <position position="132"/>
    </location>
    <ligand>
        <name>Fe cation</name>
        <dbReference type="ChEBI" id="CHEBI:24875"/>
        <label>1</label>
    </ligand>
</feature>
<evidence type="ECO:0000256" key="5">
    <source>
        <dbReference type="PIRSR" id="PIRSR601519-1"/>
    </source>
</evidence>
<proteinExistence type="predicted"/>
<dbReference type="PANTHER" id="PTHR11431">
    <property type="entry name" value="FERRITIN"/>
    <property type="match status" value="1"/>
</dbReference>
<dbReference type="GO" id="GO:0006879">
    <property type="term" value="P:intracellular iron ion homeostasis"/>
    <property type="evidence" value="ECO:0007669"/>
    <property type="project" value="UniProtKB-KW"/>
</dbReference>
<feature type="binding site" evidence="5">
    <location>
        <position position="55"/>
    </location>
    <ligand>
        <name>Fe cation</name>
        <dbReference type="ChEBI" id="CHEBI:24875"/>
        <label>1</label>
    </ligand>
</feature>
<keyword evidence="4 5" id="KW-0408">Iron</keyword>
<evidence type="ECO:0000313" key="8">
    <source>
        <dbReference type="EMBL" id="VDC22434.1"/>
    </source>
</evidence>
<evidence type="ECO:0000256" key="3">
    <source>
        <dbReference type="ARBA" id="ARBA00023002"/>
    </source>
</evidence>
<dbReference type="Gene3D" id="1.20.1260.10">
    <property type="match status" value="1"/>
</dbReference>
<dbReference type="Pfam" id="PF00210">
    <property type="entry name" value="Ferritin"/>
    <property type="match status" value="1"/>
</dbReference>
<dbReference type="AlphaFoldDB" id="A0A3P5X583"/>
<dbReference type="SUPFAM" id="SSF47240">
    <property type="entry name" value="Ferritin-like"/>
    <property type="match status" value="1"/>
</dbReference>
<dbReference type="InterPro" id="IPR009040">
    <property type="entry name" value="Ferritin-like_diiron"/>
</dbReference>
<gene>
    <name evidence="8" type="primary">bfrB</name>
    <name evidence="8" type="ORF">PSET11_00959</name>
</gene>
<dbReference type="InterPro" id="IPR008331">
    <property type="entry name" value="Ferritin_DPS_dom"/>
</dbReference>
<organism evidence="8 9">
    <name type="scientific">Arthrobacter ulcerisalmonis</name>
    <dbReference type="NCBI Taxonomy" id="2483813"/>
    <lineage>
        <taxon>Bacteria</taxon>
        <taxon>Bacillati</taxon>
        <taxon>Actinomycetota</taxon>
        <taxon>Actinomycetes</taxon>
        <taxon>Micrococcales</taxon>
        <taxon>Micrococcaceae</taxon>
        <taxon>Arthrobacter</taxon>
    </lineage>
</organism>
<dbReference type="GO" id="GO:0004322">
    <property type="term" value="F:ferroxidase activity"/>
    <property type="evidence" value="ECO:0007669"/>
    <property type="project" value="TreeGrafter"/>
</dbReference>
<keyword evidence="1 6" id="KW-0409">Iron storage</keyword>
<dbReference type="GO" id="GO:0006826">
    <property type="term" value="P:iron ion transport"/>
    <property type="evidence" value="ECO:0007669"/>
    <property type="project" value="InterPro"/>
</dbReference>
<keyword evidence="2 5" id="KW-0479">Metal-binding</keyword>
<dbReference type="InterPro" id="IPR001519">
    <property type="entry name" value="Ferritin"/>
</dbReference>
<reference evidence="8 9" key="1">
    <citation type="submission" date="2018-11" db="EMBL/GenBank/DDBJ databases">
        <authorList>
            <person name="Criscuolo A."/>
        </authorList>
    </citation>
    <scope>NUCLEOTIDE SEQUENCE [LARGE SCALE GENOMIC DNA]</scope>
    <source>
        <strain evidence="8">AT11b</strain>
    </source>
</reference>
<dbReference type="Proteomes" id="UP000280861">
    <property type="component" value="Unassembled WGS sequence"/>
</dbReference>